<keyword evidence="3" id="KW-0378">Hydrolase</keyword>
<dbReference type="NCBIfam" id="TIGR03396">
    <property type="entry name" value="PC_PLC"/>
    <property type="match status" value="1"/>
</dbReference>
<evidence type="ECO:0000313" key="7">
    <source>
        <dbReference type="Proteomes" id="UP000032675"/>
    </source>
</evidence>
<accession>A0A0D6Q073</accession>
<comment type="similarity">
    <text evidence="1">Belongs to the bacterial phospholipase C family.</text>
</comment>
<evidence type="ECO:0000256" key="1">
    <source>
        <dbReference type="ARBA" id="ARBA00009717"/>
    </source>
</evidence>
<sequence length="695" mass="78018">MPRFIRPGRRRFLQMSAATVMAGVLPENVRRALAVPPNRQGGGIEDIEHVIILMQENRAFDHYFGCMKGVRGYSDPQPEFLPDGRSPLAQRDRHGRTVLPFRFNTATTSAGCLPSLDHSWKGSQALWNNWDAWIDVKTPMTMGYFDRQDIPYYYALADAFTICDNYHASIFGPTNPNRLFLFTGTSGLACGQDGVQVVTNVDDGNGSADMALDRKDFRAFTWKTYGDRLLEHGVSWKIYQEYDNFTDNPLASFAQFRNLSPHSARYRAARSIVPGSDASNAHTSEGQFLVAALEHDIMHRTLPQVSWIVPPQHLSEHPDAPPGYGEYLISRLMDVLSRHPDVWSKTVFILNYDENDGFFDHIPAPVPALDTTQGGSNVPVTGEIYQGEPVGLGPRVPMIVISPWTKGGWVNSQMFDHTSVIRFLERRFGVMEPNITPWRRSVCGDLTSLFDFGVTDRQWQAALPDTAHYPTQTDAACHLAPPQVPHRQHFPMQETGQRPARPLPYRHTARIHAHDGALDLVLDNPGDVGVVFRLYGVDVHGPRHFTVAAHSNFRFTLPPTMASHTLRLHGPNGFVRTWTLPHLSCVLEVAESYDTDTGNLRLTLRNTRRNRLRVNMDMVDYAGYPPVRLDIPPLGSVTHDWNLAASDHWYDLRLTCGGHPHFVARLAGHMETGRPSRSDPRLGGAPSITHLPKRA</sequence>
<dbReference type="InterPro" id="IPR006311">
    <property type="entry name" value="TAT_signal"/>
</dbReference>
<dbReference type="GO" id="GO:0034480">
    <property type="term" value="F:phosphatidylcholine phospholipase C activity"/>
    <property type="evidence" value="ECO:0007669"/>
    <property type="project" value="UniProtKB-EC"/>
</dbReference>
<dbReference type="RefSeq" id="WP_082086034.1">
    <property type="nucleotide sequence ID" value="NZ_BANI01000097.1"/>
</dbReference>
<dbReference type="AlphaFoldDB" id="A0A0D6Q073"/>
<dbReference type="CDD" id="cd16014">
    <property type="entry name" value="PLC"/>
    <property type="match status" value="1"/>
</dbReference>
<feature type="domain" description="Bacterial phospholipase C C-terminal" evidence="5">
    <location>
        <begin position="499"/>
        <end position="577"/>
    </location>
</feature>
<evidence type="ECO:0000256" key="4">
    <source>
        <dbReference type="SAM" id="MobiDB-lite"/>
    </source>
</evidence>
<dbReference type="GO" id="GO:0016042">
    <property type="term" value="P:lipid catabolic process"/>
    <property type="evidence" value="ECO:0007669"/>
    <property type="project" value="InterPro"/>
</dbReference>
<dbReference type="PROSITE" id="PS51318">
    <property type="entry name" value="TAT"/>
    <property type="match status" value="1"/>
</dbReference>
<dbReference type="EMBL" id="BANI01000097">
    <property type="protein sequence ID" value="GAN96819.1"/>
    <property type="molecule type" value="Genomic_DNA"/>
</dbReference>
<feature type="region of interest" description="Disordered" evidence="4">
    <location>
        <begin position="671"/>
        <end position="695"/>
    </location>
</feature>
<reference evidence="6 7" key="1">
    <citation type="submission" date="2012-11" db="EMBL/GenBank/DDBJ databases">
        <title>Whole genome sequence of Gluconacetobacter europaeus NBRC3261.</title>
        <authorList>
            <person name="Azuma Y."/>
            <person name="Higashiura N."/>
            <person name="Hirakawa H."/>
            <person name="Matsushita K."/>
        </authorList>
    </citation>
    <scope>NUCLEOTIDE SEQUENCE [LARGE SCALE GENOMIC DNA]</scope>
    <source>
        <strain evidence="6 7">NBRC 3261</strain>
    </source>
</reference>
<dbReference type="PANTHER" id="PTHR31956:SF1">
    <property type="entry name" value="NON-SPECIFIC PHOSPHOLIPASE C1"/>
    <property type="match status" value="1"/>
</dbReference>
<evidence type="ECO:0000313" key="6">
    <source>
        <dbReference type="EMBL" id="GAN96819.1"/>
    </source>
</evidence>
<proteinExistence type="inferred from homology"/>
<dbReference type="Gene3D" id="3.40.720.10">
    <property type="entry name" value="Alkaline Phosphatase, subunit A"/>
    <property type="match status" value="2"/>
</dbReference>
<evidence type="ECO:0000259" key="5">
    <source>
        <dbReference type="Pfam" id="PF05506"/>
    </source>
</evidence>
<protein>
    <recommendedName>
        <fullName evidence="2">phospholipase C</fullName>
        <ecNumber evidence="2">3.1.4.3</ecNumber>
    </recommendedName>
</protein>
<dbReference type="Proteomes" id="UP000032675">
    <property type="component" value="Unassembled WGS sequence"/>
</dbReference>
<dbReference type="Pfam" id="PF04185">
    <property type="entry name" value="Phosphoesterase"/>
    <property type="match status" value="1"/>
</dbReference>
<comment type="caution">
    <text evidence="6">The sequence shown here is derived from an EMBL/GenBank/DDBJ whole genome shotgun (WGS) entry which is preliminary data.</text>
</comment>
<dbReference type="InterPro" id="IPR017850">
    <property type="entry name" value="Alkaline_phosphatase_core_sf"/>
</dbReference>
<organism evidence="6 7">
    <name type="scientific">Komagataeibacter europaeus NBRC 3261</name>
    <dbReference type="NCBI Taxonomy" id="1234669"/>
    <lineage>
        <taxon>Bacteria</taxon>
        <taxon>Pseudomonadati</taxon>
        <taxon>Pseudomonadota</taxon>
        <taxon>Alphaproteobacteria</taxon>
        <taxon>Acetobacterales</taxon>
        <taxon>Acetobacteraceae</taxon>
        <taxon>Komagataeibacter</taxon>
    </lineage>
</organism>
<feature type="compositionally biased region" description="Basic and acidic residues" evidence="4">
    <location>
        <begin position="671"/>
        <end position="680"/>
    </location>
</feature>
<dbReference type="InterPro" id="IPR007312">
    <property type="entry name" value="Phosphoesterase"/>
</dbReference>
<dbReference type="InterPro" id="IPR008475">
    <property type="entry name" value="PLipase_C_C"/>
</dbReference>
<name>A0A0D6Q073_KOMEU</name>
<dbReference type="PANTHER" id="PTHR31956">
    <property type="entry name" value="NON-SPECIFIC PHOSPHOLIPASE C4-RELATED"/>
    <property type="match status" value="1"/>
</dbReference>
<evidence type="ECO:0000256" key="3">
    <source>
        <dbReference type="ARBA" id="ARBA00022801"/>
    </source>
</evidence>
<dbReference type="EC" id="3.1.4.3" evidence="2"/>
<evidence type="ECO:0000256" key="2">
    <source>
        <dbReference type="ARBA" id="ARBA00012018"/>
    </source>
</evidence>
<dbReference type="Pfam" id="PF05506">
    <property type="entry name" value="PLipase_C_C"/>
    <property type="match status" value="2"/>
</dbReference>
<gene>
    <name evidence="6" type="ORF">Geu3261_0111_017</name>
</gene>
<dbReference type="InterPro" id="IPR017767">
    <property type="entry name" value="PC-PLC"/>
</dbReference>
<feature type="domain" description="Bacterial phospholipase C C-terminal" evidence="5">
    <location>
        <begin position="588"/>
        <end position="669"/>
    </location>
</feature>